<dbReference type="PANTHER" id="PTHR24409:SF295">
    <property type="entry name" value="AZ2-RELATED"/>
    <property type="match status" value="1"/>
</dbReference>
<dbReference type="PROSITE" id="PS50157">
    <property type="entry name" value="ZINC_FINGER_C2H2_2"/>
    <property type="match status" value="3"/>
</dbReference>
<dbReference type="PROSITE" id="PS00028">
    <property type="entry name" value="ZINC_FINGER_C2H2_1"/>
    <property type="match status" value="2"/>
</dbReference>
<dbReference type="Proteomes" id="UP000215335">
    <property type="component" value="Unassembled WGS sequence"/>
</dbReference>
<feature type="domain" description="C2H2-type" evidence="11">
    <location>
        <begin position="114"/>
        <end position="141"/>
    </location>
</feature>
<dbReference type="Pfam" id="PF13912">
    <property type="entry name" value="zf-C2H2_6"/>
    <property type="match status" value="1"/>
</dbReference>
<evidence type="ECO:0000256" key="8">
    <source>
        <dbReference type="ARBA" id="ARBA00023163"/>
    </source>
</evidence>
<keyword evidence="8" id="KW-0804">Transcription</keyword>
<feature type="domain" description="C2H2-type" evidence="11">
    <location>
        <begin position="52"/>
        <end position="80"/>
    </location>
</feature>
<evidence type="ECO:0000256" key="5">
    <source>
        <dbReference type="ARBA" id="ARBA00022833"/>
    </source>
</evidence>
<dbReference type="SMART" id="SM00355">
    <property type="entry name" value="ZnF_C2H2"/>
    <property type="match status" value="4"/>
</dbReference>
<keyword evidence="9" id="KW-0539">Nucleus</keyword>
<dbReference type="AlphaFoldDB" id="A0A232FNA5"/>
<comment type="subcellular location">
    <subcellularLocation>
        <location evidence="1">Nucleus</location>
    </subcellularLocation>
</comment>
<evidence type="ECO:0000256" key="10">
    <source>
        <dbReference type="PROSITE-ProRule" id="PRU00042"/>
    </source>
</evidence>
<evidence type="ECO:0000256" key="4">
    <source>
        <dbReference type="ARBA" id="ARBA00022771"/>
    </source>
</evidence>
<dbReference type="GO" id="GO:0008270">
    <property type="term" value="F:zinc ion binding"/>
    <property type="evidence" value="ECO:0007669"/>
    <property type="project" value="UniProtKB-KW"/>
</dbReference>
<dbReference type="FunFam" id="3.30.160.60:FF:000322">
    <property type="entry name" value="GDNF-inducible zinc finger protein 1"/>
    <property type="match status" value="1"/>
</dbReference>
<evidence type="ECO:0000256" key="2">
    <source>
        <dbReference type="ARBA" id="ARBA00022723"/>
    </source>
</evidence>
<keyword evidence="4 10" id="KW-0863">Zinc-finger</keyword>
<dbReference type="Pfam" id="PF00096">
    <property type="entry name" value="zf-C2H2"/>
    <property type="match status" value="2"/>
</dbReference>
<evidence type="ECO:0000256" key="6">
    <source>
        <dbReference type="ARBA" id="ARBA00023015"/>
    </source>
</evidence>
<gene>
    <name evidence="12" type="ORF">TSAR_012281</name>
</gene>
<dbReference type="PANTHER" id="PTHR24409">
    <property type="entry name" value="ZINC FINGER PROTEIN 142"/>
    <property type="match status" value="1"/>
</dbReference>
<dbReference type="GO" id="GO:0000977">
    <property type="term" value="F:RNA polymerase II transcription regulatory region sequence-specific DNA binding"/>
    <property type="evidence" value="ECO:0007669"/>
    <property type="project" value="TreeGrafter"/>
</dbReference>
<keyword evidence="13" id="KW-1185">Reference proteome</keyword>
<name>A0A232FNA5_9HYME</name>
<accession>A0A232FNA5</accession>
<dbReference type="GO" id="GO:0005634">
    <property type="term" value="C:nucleus"/>
    <property type="evidence" value="ECO:0007669"/>
    <property type="project" value="UniProtKB-SubCell"/>
</dbReference>
<dbReference type="InterPro" id="IPR013087">
    <property type="entry name" value="Znf_C2H2_type"/>
</dbReference>
<dbReference type="STRING" id="543379.A0A232FNA5"/>
<dbReference type="InterPro" id="IPR036236">
    <property type="entry name" value="Znf_C2H2_sf"/>
</dbReference>
<keyword evidence="6" id="KW-0805">Transcription regulation</keyword>
<dbReference type="OrthoDB" id="10004641at2759"/>
<dbReference type="Gene3D" id="3.30.160.60">
    <property type="entry name" value="Classic Zinc Finger"/>
    <property type="match status" value="3"/>
</dbReference>
<evidence type="ECO:0000313" key="12">
    <source>
        <dbReference type="EMBL" id="OXU32152.1"/>
    </source>
</evidence>
<evidence type="ECO:0000259" key="11">
    <source>
        <dbReference type="PROSITE" id="PS50157"/>
    </source>
</evidence>
<protein>
    <recommendedName>
        <fullName evidence="11">C2H2-type domain-containing protein</fullName>
    </recommendedName>
</protein>
<dbReference type="GO" id="GO:0000981">
    <property type="term" value="F:DNA-binding transcription factor activity, RNA polymerase II-specific"/>
    <property type="evidence" value="ECO:0007669"/>
    <property type="project" value="TreeGrafter"/>
</dbReference>
<evidence type="ECO:0000256" key="1">
    <source>
        <dbReference type="ARBA" id="ARBA00004123"/>
    </source>
</evidence>
<sequence length="174" mass="20337">MIEGSSTSSSSQQSTQKPWDRPFACPLCGKTYAWKVSLTRHLREECGKLPQHVCAYCGKRFKQRSSYQRHMLTQHQCEARIYGCGRRVSDLKSQKGPYPFVLAGGDYYKRVGRHVCPSCGKEYRWLQSLVRHKREECGKEPQHCCYICGQLIRHKWKLKRHLLEVHRVVYMNSG</sequence>
<evidence type="ECO:0000256" key="3">
    <source>
        <dbReference type="ARBA" id="ARBA00022737"/>
    </source>
</evidence>
<evidence type="ECO:0000256" key="7">
    <source>
        <dbReference type="ARBA" id="ARBA00023125"/>
    </source>
</evidence>
<comment type="caution">
    <text evidence="12">The sequence shown here is derived from an EMBL/GenBank/DDBJ whole genome shotgun (WGS) entry which is preliminary data.</text>
</comment>
<feature type="domain" description="C2H2-type" evidence="11">
    <location>
        <begin position="23"/>
        <end position="50"/>
    </location>
</feature>
<keyword evidence="2" id="KW-0479">Metal-binding</keyword>
<evidence type="ECO:0000313" key="13">
    <source>
        <dbReference type="Proteomes" id="UP000215335"/>
    </source>
</evidence>
<reference evidence="12 13" key="1">
    <citation type="journal article" date="2017" name="Curr. Biol.">
        <title>The Evolution of Venom by Co-option of Single-Copy Genes.</title>
        <authorList>
            <person name="Martinson E.O."/>
            <person name="Mrinalini"/>
            <person name="Kelkar Y.D."/>
            <person name="Chang C.H."/>
            <person name="Werren J.H."/>
        </authorList>
    </citation>
    <scope>NUCLEOTIDE SEQUENCE [LARGE SCALE GENOMIC DNA]</scope>
    <source>
        <strain evidence="12 13">Alberta</strain>
        <tissue evidence="12">Whole body</tissue>
    </source>
</reference>
<keyword evidence="3" id="KW-0677">Repeat</keyword>
<keyword evidence="7" id="KW-0238">DNA-binding</keyword>
<keyword evidence="5" id="KW-0862">Zinc</keyword>
<evidence type="ECO:0000256" key="9">
    <source>
        <dbReference type="ARBA" id="ARBA00023242"/>
    </source>
</evidence>
<organism evidence="12 13">
    <name type="scientific">Trichomalopsis sarcophagae</name>
    <dbReference type="NCBI Taxonomy" id="543379"/>
    <lineage>
        <taxon>Eukaryota</taxon>
        <taxon>Metazoa</taxon>
        <taxon>Ecdysozoa</taxon>
        <taxon>Arthropoda</taxon>
        <taxon>Hexapoda</taxon>
        <taxon>Insecta</taxon>
        <taxon>Pterygota</taxon>
        <taxon>Neoptera</taxon>
        <taxon>Endopterygota</taxon>
        <taxon>Hymenoptera</taxon>
        <taxon>Apocrita</taxon>
        <taxon>Proctotrupomorpha</taxon>
        <taxon>Chalcidoidea</taxon>
        <taxon>Pteromalidae</taxon>
        <taxon>Pteromalinae</taxon>
        <taxon>Trichomalopsis</taxon>
    </lineage>
</organism>
<dbReference type="SUPFAM" id="SSF57667">
    <property type="entry name" value="beta-beta-alpha zinc fingers"/>
    <property type="match status" value="2"/>
</dbReference>
<proteinExistence type="predicted"/>
<dbReference type="EMBL" id="NNAY01000005">
    <property type="protein sequence ID" value="OXU32152.1"/>
    <property type="molecule type" value="Genomic_DNA"/>
</dbReference>